<evidence type="ECO:0000256" key="5">
    <source>
        <dbReference type="ARBA" id="ARBA00023288"/>
    </source>
</evidence>
<dbReference type="InterPro" id="IPR007485">
    <property type="entry name" value="LPS_assembly_LptE"/>
</dbReference>
<evidence type="ECO:0000256" key="1">
    <source>
        <dbReference type="ARBA" id="ARBA00022729"/>
    </source>
</evidence>
<dbReference type="AlphaFoldDB" id="A0A2X0SIW6"/>
<comment type="subcellular location">
    <subcellularLocation>
        <location evidence="6">Cell outer membrane</location>
        <topology evidence="6">Lipid-anchor</topology>
    </subcellularLocation>
</comment>
<keyword evidence="2 6" id="KW-0472">Membrane</keyword>
<organism evidence="7">
    <name type="scientific">Candidatus Nitrotoga fabula</name>
    <dbReference type="NCBI Taxonomy" id="2182327"/>
    <lineage>
        <taxon>Bacteria</taxon>
        <taxon>Pseudomonadati</taxon>
        <taxon>Pseudomonadota</taxon>
        <taxon>Betaproteobacteria</taxon>
        <taxon>Nitrosomonadales</taxon>
        <taxon>Gallionellaceae</taxon>
        <taxon>Candidatus Nitrotoga</taxon>
    </lineage>
</organism>
<dbReference type="GO" id="GO:0043165">
    <property type="term" value="P:Gram-negative-bacterium-type cell outer membrane assembly"/>
    <property type="evidence" value="ECO:0007669"/>
    <property type="project" value="UniProtKB-UniRule"/>
</dbReference>
<evidence type="ECO:0000256" key="6">
    <source>
        <dbReference type="HAMAP-Rule" id="MF_01186"/>
    </source>
</evidence>
<evidence type="ECO:0000313" key="7">
    <source>
        <dbReference type="EMBL" id="SPS04845.1"/>
    </source>
</evidence>
<dbReference type="Pfam" id="PF04390">
    <property type="entry name" value="LptE"/>
    <property type="match status" value="1"/>
</dbReference>
<accession>A0A2X0SIW6</accession>
<evidence type="ECO:0000256" key="3">
    <source>
        <dbReference type="ARBA" id="ARBA00023139"/>
    </source>
</evidence>
<keyword evidence="1 6" id="KW-0732">Signal</keyword>
<gene>
    <name evidence="6" type="primary">lptE</name>
    <name evidence="7" type="ORF">NITFAB_0434</name>
</gene>
<dbReference type="Gene3D" id="3.30.160.150">
    <property type="entry name" value="Lipoprotein like domain"/>
    <property type="match status" value="1"/>
</dbReference>
<comment type="similarity">
    <text evidence="6">Belongs to the LptE lipoprotein family.</text>
</comment>
<proteinExistence type="inferred from homology"/>
<dbReference type="GO" id="GO:0001530">
    <property type="term" value="F:lipopolysaccharide binding"/>
    <property type="evidence" value="ECO:0007669"/>
    <property type="project" value="TreeGrafter"/>
</dbReference>
<keyword evidence="3 6" id="KW-0564">Palmitate</keyword>
<protein>
    <recommendedName>
        <fullName evidence="6">LPS-assembly lipoprotein LptE</fullName>
    </recommendedName>
</protein>
<dbReference type="GO" id="GO:1990351">
    <property type="term" value="C:transporter complex"/>
    <property type="evidence" value="ECO:0007669"/>
    <property type="project" value="TreeGrafter"/>
</dbReference>
<reference evidence="7" key="1">
    <citation type="submission" date="2018-05" db="EMBL/GenBank/DDBJ databases">
        <authorList>
            <person name="Lanie J.A."/>
            <person name="Ng W.-L."/>
            <person name="Kazmierczak K.M."/>
            <person name="Andrzejewski T.M."/>
            <person name="Davidsen T.M."/>
            <person name="Wayne K.J."/>
            <person name="Tettelin H."/>
            <person name="Glass J.I."/>
            <person name="Rusch D."/>
            <person name="Podicherti R."/>
            <person name="Tsui H.-C.T."/>
            <person name="Winkler M.E."/>
        </authorList>
    </citation>
    <scope>NUCLEOTIDE SEQUENCE</scope>
    <source>
        <strain evidence="7">KNB</strain>
    </source>
</reference>
<dbReference type="GO" id="GO:0015920">
    <property type="term" value="P:lipopolysaccharide transport"/>
    <property type="evidence" value="ECO:0007669"/>
    <property type="project" value="TreeGrafter"/>
</dbReference>
<sequence>MQARKYLLFVLLLVLTVLLGACGFHLRGHQGGGTLPFQSLFVQAPDSNAPFIVDLKRAIPLYGVKLVETPESAQLILHIVSENTSRQILSMSTAGRVNEFQLNYRVSLRAYDNKLLEWIPADEIVLQRYLSYDPTQILAKEMEETLLYQDMRKDAVQQVLRRLSLAKPPPTE</sequence>
<evidence type="ECO:0000256" key="2">
    <source>
        <dbReference type="ARBA" id="ARBA00023136"/>
    </source>
</evidence>
<evidence type="ECO:0000256" key="4">
    <source>
        <dbReference type="ARBA" id="ARBA00023237"/>
    </source>
</evidence>
<comment type="subunit">
    <text evidence="6">Component of the lipopolysaccharide transport and assembly complex. Interacts with LptD.</text>
</comment>
<dbReference type="HAMAP" id="MF_01186">
    <property type="entry name" value="LPS_assembly_LptE"/>
    <property type="match status" value="1"/>
</dbReference>
<dbReference type="PANTHER" id="PTHR38098:SF1">
    <property type="entry name" value="LPS-ASSEMBLY LIPOPROTEIN LPTE"/>
    <property type="match status" value="1"/>
</dbReference>
<dbReference type="EMBL" id="LS423452">
    <property type="protein sequence ID" value="SPS04845.1"/>
    <property type="molecule type" value="Genomic_DNA"/>
</dbReference>
<keyword evidence="4 6" id="KW-0998">Cell outer membrane</keyword>
<dbReference type="PROSITE" id="PS51257">
    <property type="entry name" value="PROKAR_LIPOPROTEIN"/>
    <property type="match status" value="1"/>
</dbReference>
<dbReference type="PANTHER" id="PTHR38098">
    <property type="entry name" value="LPS-ASSEMBLY LIPOPROTEIN LPTE"/>
    <property type="match status" value="1"/>
</dbReference>
<comment type="function">
    <text evidence="6">Together with LptD, is involved in the assembly of lipopolysaccharide (LPS) at the surface of the outer membrane. Required for the proper assembly of LptD. Binds LPS and may serve as the LPS recognition site at the outer membrane.</text>
</comment>
<keyword evidence="5 6" id="KW-0449">Lipoprotein</keyword>
<dbReference type="GO" id="GO:0009279">
    <property type="term" value="C:cell outer membrane"/>
    <property type="evidence" value="ECO:0007669"/>
    <property type="project" value="UniProtKB-SubCell"/>
</dbReference>
<name>A0A2X0SIW6_9PROT</name>